<feature type="region of interest" description="Disordered" evidence="1">
    <location>
        <begin position="315"/>
        <end position="441"/>
    </location>
</feature>
<keyword evidence="3" id="KW-1185">Reference proteome</keyword>
<sequence>MQLDQILSAAVAAVNVEEVEQLPSPDIPQNSPTPPASARDHRVLHYLPGHGLASTPFEGTPLEAQTEVEGLCHYPPEVPPQELTDVGHTDSTPACASAAEVQHLIDLDTKEAMQVYHEALQDAQPPPDGDLGDMNFFALDDNLVITSQQALEMFESPPAMDYGATYHVLTASENPPQVNTPPMEVGGAVCPEGPTPSEILAQEEIPIQEEVLLQGVGPAPTDVPVPSAEIEVLTTPDVPQYTALAPASATADGAIDLIDPDALQCLPGTALDATVDAEGRFVVQVTAPGINMTVPNRYVGSEDIVVQLPCVAASPPGAEARPHDPPSSTGPYTTQGECPSVYSGPALGPLRESIFRSRAKKRGRGTEGGADKAPKRRPLTPRAEDVCGTKDSGERHEGGRYGVDGPSHYTYETTKRTPHTPAPVSSAAAPYGYDAPAERQGPASPLVVMRPEDLHAGSPDAGDPLQVQLVYLVYPMEGAGKARRGRCGGALARPGGGPQTLLSPKPFLSMSTLAPQNGVMGIIPNRHLPRLPSSPPSAAEEENLDEN</sequence>
<proteinExistence type="predicted"/>
<feature type="region of interest" description="Disordered" evidence="1">
    <location>
        <begin position="524"/>
        <end position="547"/>
    </location>
</feature>
<organism evidence="2 3">
    <name type="scientific">Penaeus vannamei</name>
    <name type="common">Whiteleg shrimp</name>
    <name type="synonym">Litopenaeus vannamei</name>
    <dbReference type="NCBI Taxonomy" id="6689"/>
    <lineage>
        <taxon>Eukaryota</taxon>
        <taxon>Metazoa</taxon>
        <taxon>Ecdysozoa</taxon>
        <taxon>Arthropoda</taxon>
        <taxon>Crustacea</taxon>
        <taxon>Multicrustacea</taxon>
        <taxon>Malacostraca</taxon>
        <taxon>Eumalacostraca</taxon>
        <taxon>Eucarida</taxon>
        <taxon>Decapoda</taxon>
        <taxon>Dendrobranchiata</taxon>
        <taxon>Penaeoidea</taxon>
        <taxon>Penaeidae</taxon>
        <taxon>Penaeus</taxon>
    </lineage>
</organism>
<dbReference type="Proteomes" id="UP000283509">
    <property type="component" value="Unassembled WGS sequence"/>
</dbReference>
<dbReference type="OrthoDB" id="5975550at2759"/>
<evidence type="ECO:0000313" key="2">
    <source>
        <dbReference type="EMBL" id="ROT66152.1"/>
    </source>
</evidence>
<reference evidence="2 3" key="1">
    <citation type="submission" date="2018-04" db="EMBL/GenBank/DDBJ databases">
        <authorList>
            <person name="Zhang X."/>
            <person name="Yuan J."/>
            <person name="Li F."/>
            <person name="Xiang J."/>
        </authorList>
    </citation>
    <scope>NUCLEOTIDE SEQUENCE [LARGE SCALE GENOMIC DNA]</scope>
    <source>
        <tissue evidence="2">Muscle</tissue>
    </source>
</reference>
<dbReference type="EMBL" id="QCYY01002986">
    <property type="protein sequence ID" value="ROT66152.1"/>
    <property type="molecule type" value="Genomic_DNA"/>
</dbReference>
<feature type="compositionally biased region" description="Polar residues" evidence="1">
    <location>
        <begin position="326"/>
        <end position="337"/>
    </location>
</feature>
<accession>A0A3R7M3E1</accession>
<evidence type="ECO:0000313" key="3">
    <source>
        <dbReference type="Proteomes" id="UP000283509"/>
    </source>
</evidence>
<feature type="compositionally biased region" description="Basic and acidic residues" evidence="1">
    <location>
        <begin position="382"/>
        <end position="399"/>
    </location>
</feature>
<comment type="caution">
    <text evidence="2">The sequence shown here is derived from an EMBL/GenBank/DDBJ whole genome shotgun (WGS) entry which is preliminary data.</text>
</comment>
<protein>
    <submittedName>
        <fullName evidence="2">Uncharacterized protein</fullName>
    </submittedName>
</protein>
<gene>
    <name evidence="2" type="ORF">C7M84_015845</name>
</gene>
<reference evidence="2 3" key="2">
    <citation type="submission" date="2019-01" db="EMBL/GenBank/DDBJ databases">
        <title>The decoding of complex shrimp genome reveals the adaptation for benthos swimmer, frequently molting mechanism and breeding impact on genome.</title>
        <authorList>
            <person name="Sun Y."/>
            <person name="Gao Y."/>
            <person name="Yu Y."/>
        </authorList>
    </citation>
    <scope>NUCLEOTIDE SEQUENCE [LARGE SCALE GENOMIC DNA]</scope>
    <source>
        <tissue evidence="2">Muscle</tissue>
    </source>
</reference>
<dbReference type="AlphaFoldDB" id="A0A3R7M3E1"/>
<name>A0A3R7M3E1_PENVA</name>
<evidence type="ECO:0000256" key="1">
    <source>
        <dbReference type="SAM" id="MobiDB-lite"/>
    </source>
</evidence>